<feature type="compositionally biased region" description="Gly residues" evidence="1">
    <location>
        <begin position="303"/>
        <end position="316"/>
    </location>
</feature>
<dbReference type="RefSeq" id="WP_083433897.1">
    <property type="nucleotide sequence ID" value="NZ_HG764815.1"/>
</dbReference>
<dbReference type="STRING" id="1193182.BN11_4700008"/>
<dbReference type="Gene3D" id="3.40.710.10">
    <property type="entry name" value="DD-peptidase/beta-lactamase superfamily"/>
    <property type="match status" value="1"/>
</dbReference>
<dbReference type="PANTHER" id="PTHR43283:SF3">
    <property type="entry name" value="BETA-LACTAMASE FAMILY PROTEIN (AFU_ORTHOLOGUE AFUA_5G07500)"/>
    <property type="match status" value="1"/>
</dbReference>
<comment type="caution">
    <text evidence="3">The sequence shown here is derived from an EMBL/GenBank/DDBJ whole genome shotgun (WGS) entry which is preliminary data.</text>
</comment>
<proteinExistence type="predicted"/>
<evidence type="ECO:0000313" key="3">
    <source>
        <dbReference type="EMBL" id="CCH74694.1"/>
    </source>
</evidence>
<sequence>MSSAPLPWARVTDHLGTMADDGRFNGILLVMQADATVVEFCRGWADRAAGVQIHPGTRFAVASMSKMFTAAATLLAVGRGELAVTDRIVDLLPEARRPAILSSEITVHHLLTHTSGIGDYFEEDESLPHYTGDDYGATWAGRNPGRVERPDDYLPLYADRAPAAAPGEWHYSNAGYVLLGAVLEEMTGRAYVDVVTEDVLIPAGMADTGYFRSDEPRPDVAQAYIDRSGAAWRTNVFSVPVIGGGDGGALATARDIDRFLRVIADGSLLGPELSALMRTPHVPAYGDRSQGYGPIVAPGGIFQHGGGDPGVAGGGRPPSRRRGPLRRRDAERRRRLRRRVGCGLVGLAHSSVTNHP</sequence>
<dbReference type="PANTHER" id="PTHR43283">
    <property type="entry name" value="BETA-LACTAMASE-RELATED"/>
    <property type="match status" value="1"/>
</dbReference>
<keyword evidence="4" id="KW-1185">Reference proteome</keyword>
<dbReference type="OrthoDB" id="3863176at2"/>
<feature type="region of interest" description="Disordered" evidence="1">
    <location>
        <begin position="303"/>
        <end position="334"/>
    </location>
</feature>
<dbReference type="InterPro" id="IPR012338">
    <property type="entry name" value="Beta-lactam/transpept-like"/>
</dbReference>
<evidence type="ECO:0000256" key="1">
    <source>
        <dbReference type="SAM" id="MobiDB-lite"/>
    </source>
</evidence>
<dbReference type="EC" id="3.4.16.4" evidence="3"/>
<dbReference type="AlphaFoldDB" id="W6K4A9"/>
<dbReference type="SUPFAM" id="SSF56601">
    <property type="entry name" value="beta-lactamase/transpeptidase-like"/>
    <property type="match status" value="1"/>
</dbReference>
<keyword evidence="3" id="KW-0378">Hydrolase</keyword>
<name>W6K4A9_9MICO</name>
<dbReference type="InterPro" id="IPR001466">
    <property type="entry name" value="Beta-lactam-related"/>
</dbReference>
<keyword evidence="3" id="KW-0645">Protease</keyword>
<dbReference type="InterPro" id="IPR050789">
    <property type="entry name" value="Diverse_Enzym_Activities"/>
</dbReference>
<gene>
    <name evidence="3" type="ORF">BN11_4700008</name>
</gene>
<keyword evidence="3" id="KW-0121">Carboxypeptidase</keyword>
<organism evidence="3 4">
    <name type="scientific">Nostocoides australiense Ben110</name>
    <dbReference type="NCBI Taxonomy" id="1193182"/>
    <lineage>
        <taxon>Bacteria</taxon>
        <taxon>Bacillati</taxon>
        <taxon>Actinomycetota</taxon>
        <taxon>Actinomycetes</taxon>
        <taxon>Micrococcales</taxon>
        <taxon>Intrasporangiaceae</taxon>
        <taxon>Nostocoides</taxon>
    </lineage>
</organism>
<dbReference type="GO" id="GO:0009002">
    <property type="term" value="F:serine-type D-Ala-D-Ala carboxypeptidase activity"/>
    <property type="evidence" value="ECO:0007669"/>
    <property type="project" value="UniProtKB-EC"/>
</dbReference>
<accession>W6K4A9</accession>
<dbReference type="EMBL" id="CAJA01000413">
    <property type="protein sequence ID" value="CCH74694.1"/>
    <property type="molecule type" value="Genomic_DNA"/>
</dbReference>
<protein>
    <submittedName>
        <fullName evidence="3">Putative Serine-type D-Ala-D-Ala carboxypeptidase</fullName>
        <ecNumber evidence="3">3.4.16.4</ecNumber>
    </submittedName>
</protein>
<evidence type="ECO:0000259" key="2">
    <source>
        <dbReference type="Pfam" id="PF00144"/>
    </source>
</evidence>
<dbReference type="Pfam" id="PF00144">
    <property type="entry name" value="Beta-lactamase"/>
    <property type="match status" value="1"/>
</dbReference>
<dbReference type="Proteomes" id="UP000035763">
    <property type="component" value="Unassembled WGS sequence"/>
</dbReference>
<evidence type="ECO:0000313" key="4">
    <source>
        <dbReference type="Proteomes" id="UP000035763"/>
    </source>
</evidence>
<feature type="domain" description="Beta-lactamase-related" evidence="2">
    <location>
        <begin position="18"/>
        <end position="310"/>
    </location>
</feature>
<reference evidence="3 4" key="1">
    <citation type="journal article" date="2013" name="ISME J.">
        <title>A metabolic model for members of the genus Tetrasphaera involved in enhanced biological phosphorus removal.</title>
        <authorList>
            <person name="Kristiansen R."/>
            <person name="Nguyen H.T.T."/>
            <person name="Saunders A.M."/>
            <person name="Nielsen J.L."/>
            <person name="Wimmer R."/>
            <person name="Le V.Q."/>
            <person name="McIlroy S.J."/>
            <person name="Petrovski S."/>
            <person name="Seviour R.J."/>
            <person name="Calteau A."/>
            <person name="Nielsen K.L."/>
            <person name="Nielsen P.H."/>
        </authorList>
    </citation>
    <scope>NUCLEOTIDE SEQUENCE [LARGE SCALE GENOMIC DNA]</scope>
    <source>
        <strain evidence="3 4">Ben110</strain>
    </source>
</reference>